<evidence type="ECO:0000256" key="1">
    <source>
        <dbReference type="SAM" id="MobiDB-lite"/>
    </source>
</evidence>
<name>A0A5N6SQN4_ASPPS</name>
<accession>A0A5N6SQN4</accession>
<protein>
    <submittedName>
        <fullName evidence="3">Uncharacterized protein</fullName>
    </submittedName>
</protein>
<evidence type="ECO:0000313" key="3">
    <source>
        <dbReference type="EMBL" id="KAE8136080.1"/>
    </source>
</evidence>
<reference evidence="3 4" key="1">
    <citation type="submission" date="2019-04" db="EMBL/GenBank/DDBJ databases">
        <title>Friends and foes A comparative genomics study of 23 Aspergillus species from section Flavi.</title>
        <authorList>
            <consortium name="DOE Joint Genome Institute"/>
            <person name="Kjaerbolling I."/>
            <person name="Vesth T."/>
            <person name="Frisvad J.C."/>
            <person name="Nybo J.L."/>
            <person name="Theobald S."/>
            <person name="Kildgaard S."/>
            <person name="Isbrandt T."/>
            <person name="Kuo A."/>
            <person name="Sato A."/>
            <person name="Lyhne E.K."/>
            <person name="Kogle M.E."/>
            <person name="Wiebenga A."/>
            <person name="Kun R.S."/>
            <person name="Lubbers R.J."/>
            <person name="Makela M.R."/>
            <person name="Barry K."/>
            <person name="Chovatia M."/>
            <person name="Clum A."/>
            <person name="Daum C."/>
            <person name="Haridas S."/>
            <person name="He G."/>
            <person name="LaButti K."/>
            <person name="Lipzen A."/>
            <person name="Mondo S."/>
            <person name="Riley R."/>
            <person name="Salamov A."/>
            <person name="Simmons B.A."/>
            <person name="Magnuson J.K."/>
            <person name="Henrissat B."/>
            <person name="Mortensen U.H."/>
            <person name="Larsen T.O."/>
            <person name="Devries R.P."/>
            <person name="Grigoriev I.V."/>
            <person name="Machida M."/>
            <person name="Baker S.E."/>
            <person name="Andersen M.R."/>
        </authorList>
    </citation>
    <scope>NUCLEOTIDE SEQUENCE [LARGE SCALE GENOMIC DNA]</scope>
    <source>
        <strain evidence="3 4">CBS 117625</strain>
    </source>
</reference>
<organism evidence="3 4">
    <name type="scientific">Aspergillus pseudotamarii</name>
    <dbReference type="NCBI Taxonomy" id="132259"/>
    <lineage>
        <taxon>Eukaryota</taxon>
        <taxon>Fungi</taxon>
        <taxon>Dikarya</taxon>
        <taxon>Ascomycota</taxon>
        <taxon>Pezizomycotina</taxon>
        <taxon>Eurotiomycetes</taxon>
        <taxon>Eurotiomycetidae</taxon>
        <taxon>Eurotiales</taxon>
        <taxon>Aspergillaceae</taxon>
        <taxon>Aspergillus</taxon>
        <taxon>Aspergillus subgen. Circumdati</taxon>
    </lineage>
</organism>
<feature type="chain" id="PRO_5025067680" evidence="2">
    <location>
        <begin position="16"/>
        <end position="477"/>
    </location>
</feature>
<dbReference type="Proteomes" id="UP000325672">
    <property type="component" value="Unassembled WGS sequence"/>
</dbReference>
<evidence type="ECO:0000313" key="4">
    <source>
        <dbReference type="Proteomes" id="UP000325672"/>
    </source>
</evidence>
<dbReference type="OrthoDB" id="3944128at2759"/>
<dbReference type="GeneID" id="43635306"/>
<feature type="region of interest" description="Disordered" evidence="1">
    <location>
        <begin position="458"/>
        <end position="477"/>
    </location>
</feature>
<dbReference type="RefSeq" id="XP_031912143.1">
    <property type="nucleotide sequence ID" value="XM_032051096.1"/>
</dbReference>
<keyword evidence="2" id="KW-0732">Signal</keyword>
<feature type="compositionally biased region" description="Low complexity" evidence="1">
    <location>
        <begin position="34"/>
        <end position="56"/>
    </location>
</feature>
<dbReference type="AlphaFoldDB" id="A0A5N6SQN4"/>
<dbReference type="EMBL" id="ML743587">
    <property type="protein sequence ID" value="KAE8136080.1"/>
    <property type="molecule type" value="Genomic_DNA"/>
</dbReference>
<evidence type="ECO:0000256" key="2">
    <source>
        <dbReference type="SAM" id="SignalP"/>
    </source>
</evidence>
<feature type="region of interest" description="Disordered" evidence="1">
    <location>
        <begin position="19"/>
        <end position="56"/>
    </location>
</feature>
<keyword evidence="4" id="KW-1185">Reference proteome</keyword>
<sequence>MLFAVAFLFLRAVGANPVIPRDDGSSTPTPTPTPTTSSSIRPSGPSDSCGTSSTSSQWLSVCDTTIFWPTSTNYYYGPTTGPEASAVSCNAEWVEYDGRASGLESLGATSTSTIYSTYTTSTGACNTQIWGEGWDDPHSGPVTTLCDGIPRALGPREYSTTYWPGTGPCSSFIATETTTTLVYRSPSPTPSCSLNTQDCIPIWQTYTSLQAAYYSSITTAIPGDTNSPIRPGSCPSTKRNYTEQDPCTNCHFLPGTATLFYWPVTTTNGDLCLQNGSTVPATQTGEGPNTAIVNGNTFVSPSIYVSFTSIYARSNQRAHPGGSCGGEYEDVIISVDPKAVSSYRSHVNAKYPTIGTAYPFEYDEFQPHEVGNYTMPLIPWEKYQGASQCPFRGGNKCTMIRDDYMPWMGIPEGVMTQIDPRWTECDREWYIPPVSMVPLVGNLESLPTGVAEARVPTPTPAVPESGVVAPTPEATLL</sequence>
<proteinExistence type="predicted"/>
<gene>
    <name evidence="3" type="ORF">BDV38DRAFT_119270</name>
</gene>
<feature type="signal peptide" evidence="2">
    <location>
        <begin position="1"/>
        <end position="15"/>
    </location>
</feature>